<dbReference type="Pfam" id="PF12697">
    <property type="entry name" value="Abhydrolase_6"/>
    <property type="match status" value="1"/>
</dbReference>
<keyword evidence="4" id="KW-1185">Reference proteome</keyword>
<reference evidence="3 4" key="1">
    <citation type="submission" date="2019-03" db="EMBL/GenBank/DDBJ databases">
        <title>Genomic Encyclopedia of Archaeal and Bacterial Type Strains, Phase II (KMG-II): from individual species to whole genera.</title>
        <authorList>
            <person name="Goeker M."/>
        </authorList>
    </citation>
    <scope>NUCLEOTIDE SEQUENCE [LARGE SCALE GENOMIC DNA]</scope>
    <source>
        <strain evidence="3 4">DSM 15388</strain>
    </source>
</reference>
<dbReference type="PANTHER" id="PTHR37946">
    <property type="entry name" value="SLL1969 PROTEIN"/>
    <property type="match status" value="1"/>
</dbReference>
<keyword evidence="1" id="KW-0472">Membrane</keyword>
<sequence>MMTVRSLIRIWHLAEFSLLYLVSLLTVAGFVSGVFLALGGMLAIRFVVITSVCLYVAFTQKDYRMTLRALVVYCWTEFYSFTLLYAWYQLKAHPGNSDRHKVAGQHVILLHGFMCNNGFWHFFEKQLAANGISFSYVEFEHPFGSIDDYAAQIADEVARVRALNKEVELVLVSFSMGGLAARAYLADSGEEAIRHYSVNTPYQGTQLARLYHLMTHSENAAQMSPGSQWLKDLNARDDGSKTVTFYLHSTHDTIVIPPSLSLIDRPGLAINARGHMSATLNTTAHELLCNQIKAGDL</sequence>
<comment type="caution">
    <text evidence="3">The sequence shown here is derived from an EMBL/GenBank/DDBJ whole genome shotgun (WGS) entry which is preliminary data.</text>
</comment>
<accession>A0A4R3I761</accession>
<dbReference type="EMBL" id="SLZR01000004">
    <property type="protein sequence ID" value="TCS41985.1"/>
    <property type="molecule type" value="Genomic_DNA"/>
</dbReference>
<feature type="transmembrane region" description="Helical" evidence="1">
    <location>
        <begin position="70"/>
        <end position="88"/>
    </location>
</feature>
<evidence type="ECO:0000313" key="4">
    <source>
        <dbReference type="Proteomes" id="UP000295793"/>
    </source>
</evidence>
<name>A0A4R3I761_9GAMM</name>
<feature type="transmembrane region" description="Helical" evidence="1">
    <location>
        <begin position="12"/>
        <end position="31"/>
    </location>
</feature>
<protein>
    <recommendedName>
        <fullName evidence="2">AB hydrolase-1 domain-containing protein</fullName>
    </recommendedName>
</protein>
<dbReference type="AlphaFoldDB" id="A0A4R3I761"/>
<keyword evidence="1" id="KW-1133">Transmembrane helix</keyword>
<evidence type="ECO:0000313" key="3">
    <source>
        <dbReference type="EMBL" id="TCS41985.1"/>
    </source>
</evidence>
<dbReference type="InterPro" id="IPR000073">
    <property type="entry name" value="AB_hydrolase_1"/>
</dbReference>
<dbReference type="Proteomes" id="UP000295793">
    <property type="component" value="Unassembled WGS sequence"/>
</dbReference>
<feature type="transmembrane region" description="Helical" evidence="1">
    <location>
        <begin position="37"/>
        <end position="58"/>
    </location>
</feature>
<feature type="domain" description="AB hydrolase-1" evidence="2">
    <location>
        <begin position="107"/>
        <end position="195"/>
    </location>
</feature>
<evidence type="ECO:0000256" key="1">
    <source>
        <dbReference type="SAM" id="Phobius"/>
    </source>
</evidence>
<gene>
    <name evidence="3" type="ORF">BCF53_10489</name>
</gene>
<organism evidence="3 4">
    <name type="scientific">Reinekea marinisedimentorum</name>
    <dbReference type="NCBI Taxonomy" id="230495"/>
    <lineage>
        <taxon>Bacteria</taxon>
        <taxon>Pseudomonadati</taxon>
        <taxon>Pseudomonadota</taxon>
        <taxon>Gammaproteobacteria</taxon>
        <taxon>Oceanospirillales</taxon>
        <taxon>Saccharospirillaceae</taxon>
        <taxon>Reinekea</taxon>
    </lineage>
</organism>
<evidence type="ECO:0000259" key="2">
    <source>
        <dbReference type="Pfam" id="PF12697"/>
    </source>
</evidence>
<proteinExistence type="predicted"/>
<dbReference type="SUPFAM" id="SSF53474">
    <property type="entry name" value="alpha/beta-Hydrolases"/>
    <property type="match status" value="1"/>
</dbReference>
<dbReference type="PANTHER" id="PTHR37946:SF1">
    <property type="entry name" value="SLL1969 PROTEIN"/>
    <property type="match status" value="1"/>
</dbReference>
<keyword evidence="1" id="KW-0812">Transmembrane</keyword>
<dbReference type="Gene3D" id="3.40.50.1820">
    <property type="entry name" value="alpha/beta hydrolase"/>
    <property type="match status" value="1"/>
</dbReference>
<dbReference type="InterPro" id="IPR029058">
    <property type="entry name" value="AB_hydrolase_fold"/>
</dbReference>